<dbReference type="PANTHER" id="PTHR45138">
    <property type="entry name" value="REGULATORY COMPONENTS OF SENSORY TRANSDUCTION SYSTEM"/>
    <property type="match status" value="1"/>
</dbReference>
<dbReference type="FunFam" id="3.30.70.270:FF:000001">
    <property type="entry name" value="Diguanylate cyclase domain protein"/>
    <property type="match status" value="1"/>
</dbReference>
<dbReference type="SMART" id="SM00240">
    <property type="entry name" value="FHA"/>
    <property type="match status" value="1"/>
</dbReference>
<sequence length="514" mass="58113">METESQESGLVLRWTQNGQTEQFSLTAGDYTIGRDPDCDLTIEESSISRHHARLFSADNIYHLEDLGSSNGTKVNGQMLEPHQSFALAPGDQIFLGRLPVRLQDISEAPDDVRGDTTQTLVINFSSLKWTQEIEGIRNRLYHLFESSVDDAEKLGVLKSGLDDEVKELTHYVESKFREHEVLQQINQEIGQILDANQLLSTALKMVVKVLGADRGFILLYDPRHGVLKSMVTHRFDRADQSALDFDFTFSQTIAKSCFERQQIDFIDDALKDPRFKSSQSIMASRIRSVVCIPLKQEEKISGVIYLDNLRTPGAFHRHQTEFLNAFSCQTAIALENARLYTQAVTDDLSRLYNRKYADKRIYEEMGRSSRYTRACSMILLDVDFFKKVNDTYGHLAGDQVLVGVSNVIRESTRATDIAARYGGEEFLILLPETELDGCRQFAERLRQSIESMVVEKDNLSINVTISAGLATYQPWMQNNVSAFVDQADKALYFAKENGRNQVQAADDLDLADSP</sequence>
<organism evidence="5 6">
    <name type="scientific">Sulfidibacter corallicola</name>
    <dbReference type="NCBI Taxonomy" id="2818388"/>
    <lineage>
        <taxon>Bacteria</taxon>
        <taxon>Pseudomonadati</taxon>
        <taxon>Acidobacteriota</taxon>
        <taxon>Holophagae</taxon>
        <taxon>Acanthopleuribacterales</taxon>
        <taxon>Acanthopleuribacteraceae</taxon>
        <taxon>Sulfidibacter</taxon>
    </lineage>
</organism>
<dbReference type="AlphaFoldDB" id="A0A8A4TD76"/>
<evidence type="ECO:0000256" key="1">
    <source>
        <dbReference type="ARBA" id="ARBA00012528"/>
    </source>
</evidence>
<dbReference type="InterPro" id="IPR029016">
    <property type="entry name" value="GAF-like_dom_sf"/>
</dbReference>
<dbReference type="Pfam" id="PF00990">
    <property type="entry name" value="GGDEF"/>
    <property type="match status" value="1"/>
</dbReference>
<dbReference type="InterPro" id="IPR003018">
    <property type="entry name" value="GAF"/>
</dbReference>
<dbReference type="CDD" id="cd00060">
    <property type="entry name" value="FHA"/>
    <property type="match status" value="1"/>
</dbReference>
<name>A0A8A4TD76_SULCO</name>
<dbReference type="InterPro" id="IPR000160">
    <property type="entry name" value="GGDEF_dom"/>
</dbReference>
<dbReference type="Gene3D" id="3.30.450.40">
    <property type="match status" value="1"/>
</dbReference>
<dbReference type="GO" id="GO:1902201">
    <property type="term" value="P:negative regulation of bacterial-type flagellum-dependent cell motility"/>
    <property type="evidence" value="ECO:0007669"/>
    <property type="project" value="TreeGrafter"/>
</dbReference>
<dbReference type="CDD" id="cd01949">
    <property type="entry name" value="GGDEF"/>
    <property type="match status" value="1"/>
</dbReference>
<dbReference type="NCBIfam" id="TIGR00254">
    <property type="entry name" value="GGDEF"/>
    <property type="match status" value="1"/>
</dbReference>
<dbReference type="InterPro" id="IPR000253">
    <property type="entry name" value="FHA_dom"/>
</dbReference>
<dbReference type="KEGG" id="scor:J3U87_20060"/>
<reference evidence="5" key="1">
    <citation type="submission" date="2021-03" db="EMBL/GenBank/DDBJ databases">
        <title>Acanthopleuribacteraceae sp. M133.</title>
        <authorList>
            <person name="Wang G."/>
        </authorList>
    </citation>
    <scope>NUCLEOTIDE SEQUENCE</scope>
    <source>
        <strain evidence="5">M133</strain>
    </source>
</reference>
<dbReference type="SUPFAM" id="SSF49879">
    <property type="entry name" value="SMAD/FHA domain"/>
    <property type="match status" value="1"/>
</dbReference>
<dbReference type="GO" id="GO:0043709">
    <property type="term" value="P:cell adhesion involved in single-species biofilm formation"/>
    <property type="evidence" value="ECO:0007669"/>
    <property type="project" value="TreeGrafter"/>
</dbReference>
<evidence type="ECO:0000259" key="4">
    <source>
        <dbReference type="PROSITE" id="PS50887"/>
    </source>
</evidence>
<evidence type="ECO:0000313" key="5">
    <source>
        <dbReference type="EMBL" id="QTD47886.1"/>
    </source>
</evidence>
<evidence type="ECO:0000256" key="2">
    <source>
        <dbReference type="ARBA" id="ARBA00034247"/>
    </source>
</evidence>
<dbReference type="SMART" id="SM00267">
    <property type="entry name" value="GGDEF"/>
    <property type="match status" value="1"/>
</dbReference>
<dbReference type="Gene3D" id="3.30.70.270">
    <property type="match status" value="1"/>
</dbReference>
<dbReference type="SUPFAM" id="SSF55781">
    <property type="entry name" value="GAF domain-like"/>
    <property type="match status" value="1"/>
</dbReference>
<dbReference type="Proteomes" id="UP000663929">
    <property type="component" value="Chromosome"/>
</dbReference>
<dbReference type="InterPro" id="IPR008984">
    <property type="entry name" value="SMAD_FHA_dom_sf"/>
</dbReference>
<dbReference type="Pfam" id="PF00498">
    <property type="entry name" value="FHA"/>
    <property type="match status" value="1"/>
</dbReference>
<dbReference type="EMBL" id="CP071793">
    <property type="protein sequence ID" value="QTD47886.1"/>
    <property type="molecule type" value="Genomic_DNA"/>
</dbReference>
<proteinExistence type="predicted"/>
<dbReference type="EC" id="2.7.7.65" evidence="1"/>
<feature type="domain" description="FHA" evidence="3">
    <location>
        <begin position="30"/>
        <end position="79"/>
    </location>
</feature>
<dbReference type="Pfam" id="PF01590">
    <property type="entry name" value="GAF"/>
    <property type="match status" value="1"/>
</dbReference>
<gene>
    <name evidence="5" type="ORF">J3U87_20060</name>
</gene>
<accession>A0A8A4TD76</accession>
<dbReference type="GO" id="GO:0052621">
    <property type="term" value="F:diguanylate cyclase activity"/>
    <property type="evidence" value="ECO:0007669"/>
    <property type="project" value="UniProtKB-EC"/>
</dbReference>
<protein>
    <recommendedName>
        <fullName evidence="1">diguanylate cyclase</fullName>
        <ecNumber evidence="1">2.7.7.65</ecNumber>
    </recommendedName>
</protein>
<dbReference type="SUPFAM" id="SSF55073">
    <property type="entry name" value="Nucleotide cyclase"/>
    <property type="match status" value="1"/>
</dbReference>
<dbReference type="RefSeq" id="WP_237377553.1">
    <property type="nucleotide sequence ID" value="NZ_CP071793.1"/>
</dbReference>
<evidence type="ECO:0000313" key="6">
    <source>
        <dbReference type="Proteomes" id="UP000663929"/>
    </source>
</evidence>
<keyword evidence="6" id="KW-1185">Reference proteome</keyword>
<dbReference type="InterPro" id="IPR050469">
    <property type="entry name" value="Diguanylate_Cyclase"/>
</dbReference>
<dbReference type="GO" id="GO:0005886">
    <property type="term" value="C:plasma membrane"/>
    <property type="evidence" value="ECO:0007669"/>
    <property type="project" value="TreeGrafter"/>
</dbReference>
<dbReference type="PANTHER" id="PTHR45138:SF9">
    <property type="entry name" value="DIGUANYLATE CYCLASE DGCM-RELATED"/>
    <property type="match status" value="1"/>
</dbReference>
<dbReference type="PROSITE" id="PS50887">
    <property type="entry name" value="GGDEF"/>
    <property type="match status" value="1"/>
</dbReference>
<evidence type="ECO:0000259" key="3">
    <source>
        <dbReference type="PROSITE" id="PS50006"/>
    </source>
</evidence>
<dbReference type="Gene3D" id="2.60.200.20">
    <property type="match status" value="1"/>
</dbReference>
<dbReference type="SMART" id="SM00065">
    <property type="entry name" value="GAF"/>
    <property type="match status" value="1"/>
</dbReference>
<comment type="catalytic activity">
    <reaction evidence="2">
        <text>2 GTP = 3',3'-c-di-GMP + 2 diphosphate</text>
        <dbReference type="Rhea" id="RHEA:24898"/>
        <dbReference type="ChEBI" id="CHEBI:33019"/>
        <dbReference type="ChEBI" id="CHEBI:37565"/>
        <dbReference type="ChEBI" id="CHEBI:58805"/>
        <dbReference type="EC" id="2.7.7.65"/>
    </reaction>
</comment>
<dbReference type="InterPro" id="IPR029787">
    <property type="entry name" value="Nucleotide_cyclase"/>
</dbReference>
<feature type="domain" description="GGDEF" evidence="4">
    <location>
        <begin position="373"/>
        <end position="507"/>
    </location>
</feature>
<dbReference type="InterPro" id="IPR043128">
    <property type="entry name" value="Rev_trsase/Diguanyl_cyclase"/>
</dbReference>
<dbReference type="PROSITE" id="PS50006">
    <property type="entry name" value="FHA_DOMAIN"/>
    <property type="match status" value="1"/>
</dbReference>